<evidence type="ECO:0000259" key="7">
    <source>
        <dbReference type="Pfam" id="PF02880"/>
    </source>
</evidence>
<sequence length="236" mass="26081">DLGIGFDGDADRCGIIDENGHHIAADRLLALLARDLLSRHKGAKIVFDVKASQALEDEIRAHGGIPIMWKTGHSLMKAKMAEEGAPLGGEVSGHLFIGEDYYGFDDAPLVSLKVLEIFSKETRTVSQVFDTIPKLVATPEVIVSAPDDRKFQIIEALQREFAAEHQVITLDGARVTFEHGWGLVRASNTQPAITMRFEARTKADLVAIMQDFDRRLARYPEVSRDKLQEQIAAFSA</sequence>
<dbReference type="InterPro" id="IPR005843">
    <property type="entry name" value="A-D-PHexomutase_C"/>
</dbReference>
<evidence type="ECO:0000313" key="8">
    <source>
        <dbReference type="EMBL" id="PJF35075.1"/>
    </source>
</evidence>
<feature type="non-terminal residue" evidence="8">
    <location>
        <position position="1"/>
    </location>
</feature>
<dbReference type="Gene3D" id="3.40.120.10">
    <property type="entry name" value="Alpha-D-Glucose-1,6-Bisphosphate, subunit A, domain 3"/>
    <property type="match status" value="1"/>
</dbReference>
<dbReference type="PANTHER" id="PTHR43771:SF2">
    <property type="entry name" value="PHOSPHOMANNOMUTASE_PHOSPHOGLUCOMUTASE"/>
    <property type="match status" value="1"/>
</dbReference>
<gene>
    <name evidence="8" type="ORF">CUN49_12390</name>
</gene>
<dbReference type="GO" id="GO:0046872">
    <property type="term" value="F:metal ion binding"/>
    <property type="evidence" value="ECO:0007669"/>
    <property type="project" value="UniProtKB-KW"/>
</dbReference>
<dbReference type="Pfam" id="PF02880">
    <property type="entry name" value="PGM_PMM_III"/>
    <property type="match status" value="1"/>
</dbReference>
<dbReference type="Gene3D" id="3.30.310.50">
    <property type="entry name" value="Alpha-D-phosphohexomutase, C-terminal domain"/>
    <property type="match status" value="1"/>
</dbReference>
<feature type="domain" description="Alpha-D-phosphohexomutase alpha/beta/alpha" evidence="7">
    <location>
        <begin position="26"/>
        <end position="131"/>
    </location>
</feature>
<keyword evidence="4" id="KW-0460">Magnesium</keyword>
<dbReference type="SUPFAM" id="SSF55957">
    <property type="entry name" value="Phosphoglucomutase, C-terminal domain"/>
    <property type="match status" value="1"/>
</dbReference>
<name>A0A2M8PBZ7_9CHLR</name>
<dbReference type="InterPro" id="IPR005846">
    <property type="entry name" value="A-D-PHexomutase_a/b/a-III"/>
</dbReference>
<evidence type="ECO:0000256" key="2">
    <source>
        <dbReference type="ARBA" id="ARBA00022553"/>
    </source>
</evidence>
<dbReference type="InterPro" id="IPR036900">
    <property type="entry name" value="A-D-PHexomutase_C_sf"/>
</dbReference>
<evidence type="ECO:0000313" key="9">
    <source>
        <dbReference type="Proteomes" id="UP000229681"/>
    </source>
</evidence>
<evidence type="ECO:0000256" key="1">
    <source>
        <dbReference type="ARBA" id="ARBA00001946"/>
    </source>
</evidence>
<evidence type="ECO:0000256" key="5">
    <source>
        <dbReference type="ARBA" id="ARBA00023235"/>
    </source>
</evidence>
<comment type="cofactor">
    <cofactor evidence="1">
        <name>Mg(2+)</name>
        <dbReference type="ChEBI" id="CHEBI:18420"/>
    </cofactor>
</comment>
<keyword evidence="5" id="KW-0413">Isomerase</keyword>
<dbReference type="InterPro" id="IPR016055">
    <property type="entry name" value="A-D-PHexomutase_a/b/a-I/II/III"/>
</dbReference>
<dbReference type="EMBL" id="PGTM01000211">
    <property type="protein sequence ID" value="PJF35075.1"/>
    <property type="molecule type" value="Genomic_DNA"/>
</dbReference>
<dbReference type="PANTHER" id="PTHR43771">
    <property type="entry name" value="PHOSPHOMANNOMUTASE"/>
    <property type="match status" value="1"/>
</dbReference>
<dbReference type="Pfam" id="PF00408">
    <property type="entry name" value="PGM_PMM_IV"/>
    <property type="match status" value="1"/>
</dbReference>
<comment type="caution">
    <text evidence="8">The sequence shown here is derived from an EMBL/GenBank/DDBJ whole genome shotgun (WGS) entry which is preliminary data.</text>
</comment>
<dbReference type="GO" id="GO:0005975">
    <property type="term" value="P:carbohydrate metabolic process"/>
    <property type="evidence" value="ECO:0007669"/>
    <property type="project" value="InterPro"/>
</dbReference>
<reference evidence="8 9" key="1">
    <citation type="submission" date="2017-11" db="EMBL/GenBank/DDBJ databases">
        <title>Evolution of Phototrophy in the Chloroflexi Phylum Driven by Horizontal Gene Transfer.</title>
        <authorList>
            <person name="Ward L.M."/>
            <person name="Hemp J."/>
            <person name="Shih P.M."/>
            <person name="Mcglynn S.E."/>
            <person name="Fischer W."/>
        </authorList>
    </citation>
    <scope>NUCLEOTIDE SEQUENCE [LARGE SCALE GENOMIC DNA]</scope>
    <source>
        <strain evidence="8">JP3_13</strain>
    </source>
</reference>
<keyword evidence="2" id="KW-0597">Phosphoprotein</keyword>
<evidence type="ECO:0000256" key="4">
    <source>
        <dbReference type="ARBA" id="ARBA00022842"/>
    </source>
</evidence>
<keyword evidence="3" id="KW-0479">Metal-binding</keyword>
<dbReference type="GO" id="GO:0016868">
    <property type="term" value="F:intramolecular phosphotransferase activity"/>
    <property type="evidence" value="ECO:0007669"/>
    <property type="project" value="InterPro"/>
</dbReference>
<dbReference type="Proteomes" id="UP000229681">
    <property type="component" value="Unassembled WGS sequence"/>
</dbReference>
<feature type="domain" description="Alpha-D-phosphohexomutase C-terminal" evidence="6">
    <location>
        <begin position="147"/>
        <end position="213"/>
    </location>
</feature>
<accession>A0A2M8PBZ7</accession>
<evidence type="ECO:0000259" key="6">
    <source>
        <dbReference type="Pfam" id="PF00408"/>
    </source>
</evidence>
<organism evidence="8 9">
    <name type="scientific">Candidatus Thermofonsia Clade 1 bacterium</name>
    <dbReference type="NCBI Taxonomy" id="2364210"/>
    <lineage>
        <taxon>Bacteria</taxon>
        <taxon>Bacillati</taxon>
        <taxon>Chloroflexota</taxon>
        <taxon>Candidatus Thermofontia</taxon>
        <taxon>Candidatus Thermofonsia Clade 1</taxon>
    </lineage>
</organism>
<dbReference type="AlphaFoldDB" id="A0A2M8PBZ7"/>
<protein>
    <submittedName>
        <fullName evidence="8">Phosphomannomutase</fullName>
    </submittedName>
</protein>
<proteinExistence type="predicted"/>
<dbReference type="SUPFAM" id="SSF53738">
    <property type="entry name" value="Phosphoglucomutase, first 3 domains"/>
    <property type="match status" value="2"/>
</dbReference>
<evidence type="ECO:0000256" key="3">
    <source>
        <dbReference type="ARBA" id="ARBA00022723"/>
    </source>
</evidence>